<reference evidence="2" key="1">
    <citation type="submission" date="2013-12" db="EMBL/GenBank/DDBJ databases">
        <title>The Genome Sequence of Aphanomyces astaci APO3.</title>
        <authorList>
            <consortium name="The Broad Institute Genomics Platform"/>
            <person name="Russ C."/>
            <person name="Tyler B."/>
            <person name="van West P."/>
            <person name="Dieguez-Uribeondo J."/>
            <person name="Young S.K."/>
            <person name="Zeng Q."/>
            <person name="Gargeya S."/>
            <person name="Fitzgerald M."/>
            <person name="Abouelleil A."/>
            <person name="Alvarado L."/>
            <person name="Chapman S.B."/>
            <person name="Gainer-Dewar J."/>
            <person name="Goldberg J."/>
            <person name="Griggs A."/>
            <person name="Gujja S."/>
            <person name="Hansen M."/>
            <person name="Howarth C."/>
            <person name="Imamovic A."/>
            <person name="Ireland A."/>
            <person name="Larimer J."/>
            <person name="McCowan C."/>
            <person name="Murphy C."/>
            <person name="Pearson M."/>
            <person name="Poon T.W."/>
            <person name="Priest M."/>
            <person name="Roberts A."/>
            <person name="Saif S."/>
            <person name="Shea T."/>
            <person name="Sykes S."/>
            <person name="Wortman J."/>
            <person name="Nusbaum C."/>
            <person name="Birren B."/>
        </authorList>
    </citation>
    <scope>NUCLEOTIDE SEQUENCE [LARGE SCALE GENOMIC DNA]</scope>
    <source>
        <strain evidence="2">APO3</strain>
    </source>
</reference>
<accession>W4H7I9</accession>
<feature type="compositionally biased region" description="Low complexity" evidence="1">
    <location>
        <begin position="79"/>
        <end position="90"/>
    </location>
</feature>
<protein>
    <submittedName>
        <fullName evidence="2">Uncharacterized protein</fullName>
    </submittedName>
</protein>
<proteinExistence type="predicted"/>
<sequence length="441" mass="50650">MSSNGGASTYEVDDKTLIRRRYFREKQREYRRKIYDDGASIKAQCVHLQSIIAGLQTAKPLSVAPREANDGQVEDQYPSASMSSKGGASMYENADKIPPRRQYFREKQREYRRKMIADGAALKAQCVHLQSILVRLQTAKPPSMVPREASDGPLSWHSIAMVFKREAHRVLTDRQSLITQTQELQSLTKAMQRFVVTNIQPPMSRSNAWQNATLAADPTARNLGKEWLTQHMYHNIHEPLAFLPAVSYGDEYFDVDAQMSNDDNPFACIERAQFTWPGTVQMFRRLMESNIQAVVEEITANTRLFHTTTSKGVFVNSLRGHFSEANRFVMVIREVEEDEVYVCDPQHKQRHFMSWTEVRQISPTHILLRLVTHASHLFRANGRFVSVDELAATRGINLTGIDDGDKDAFVRRELIRRGRADFVPWRKRLMDTMHQSATNYL</sequence>
<evidence type="ECO:0000313" key="2">
    <source>
        <dbReference type="EMBL" id="ETV87063.1"/>
    </source>
</evidence>
<feature type="region of interest" description="Disordered" evidence="1">
    <location>
        <begin position="63"/>
        <end position="93"/>
    </location>
</feature>
<evidence type="ECO:0000256" key="1">
    <source>
        <dbReference type="SAM" id="MobiDB-lite"/>
    </source>
</evidence>
<organism evidence="2">
    <name type="scientific">Aphanomyces astaci</name>
    <name type="common">Crayfish plague agent</name>
    <dbReference type="NCBI Taxonomy" id="112090"/>
    <lineage>
        <taxon>Eukaryota</taxon>
        <taxon>Sar</taxon>
        <taxon>Stramenopiles</taxon>
        <taxon>Oomycota</taxon>
        <taxon>Saprolegniomycetes</taxon>
        <taxon>Saprolegniales</taxon>
        <taxon>Verrucalvaceae</taxon>
        <taxon>Aphanomyces</taxon>
    </lineage>
</organism>
<dbReference type="GeneID" id="20804065"/>
<dbReference type="RefSeq" id="XP_009823862.1">
    <property type="nucleotide sequence ID" value="XM_009825560.1"/>
</dbReference>
<dbReference type="EMBL" id="KI913116">
    <property type="protein sequence ID" value="ETV87063.1"/>
    <property type="molecule type" value="Genomic_DNA"/>
</dbReference>
<dbReference type="AlphaFoldDB" id="W4H7I9"/>
<gene>
    <name evidence="2" type="ORF">H257_02069</name>
</gene>
<name>W4H7I9_APHAT</name>
<dbReference type="OrthoDB" id="60666at2759"/>
<dbReference type="VEuPathDB" id="FungiDB:H257_02069"/>